<feature type="region of interest" description="Disordered" evidence="5">
    <location>
        <begin position="615"/>
        <end position="646"/>
    </location>
</feature>
<feature type="compositionally biased region" description="Polar residues" evidence="5">
    <location>
        <begin position="567"/>
        <end position="582"/>
    </location>
</feature>
<keyword evidence="3 6" id="KW-1133">Transmembrane helix</keyword>
<sequence>MLRPATPLTVLLLGAFSLLILSIISTPIVRTFPLASFAGIDFGVFGFCKADTCSPIEIGYDTSNLLNDTQSSTFDLPSSARATLSTILVVHPIAAFLTLIMLILAASAHFHTPSHSPRYLLIIFILSILTLVAALLSFLIDILLFVPHMAWGSYLVLAATILVGISGIISCAMRRTLVSRKARQRRINKNAEMNGDNFYSQLGLNTNLPSTGTVATSGNFAAFDTPKKEKIIDMRNDEQLPLTQSRNNENPINGRLPNETMRIDSPQGMGNLKITDPNRPAMPPQSEGHFDSSRQNIPPTSLNRSEPTLPTQDWQGENITFTNNMRGGYRGGRGTFGPSMRGYGTQRGGPQMGGFGTQRGGPQMGGFGTQRGGPQMGGFGTQRGGPGSLSRPRGDYQGSPGLFPITKDIQSGGGDMLNYDAQPPNFGYDNSFPPDNYETMPLPSIDSNQNPRIPVPPTGYVAYNSESISIPLPVAESPPPLFAEFEALSDNELNNYSNNESRPIIQKPWELSQPTNYKQDHLNPVDSSSIPAPLSIKPTEIVLKEEPMPLENNEILDDFIAGPRSPTNSLSSEFTSISQRGINPNWRDESRNQSPLKTMFHQKIEKQNQQDILFQGNPDFTIPMGRGGRGMPRGRGLMRADRMALG</sequence>
<proteinExistence type="predicted"/>
<feature type="region of interest" description="Disordered" evidence="5">
    <location>
        <begin position="567"/>
        <end position="592"/>
    </location>
</feature>
<dbReference type="Proteomes" id="UP000030854">
    <property type="component" value="Unassembled WGS sequence"/>
</dbReference>
<dbReference type="OMA" id="NNDERVP"/>
<evidence type="ECO:0000313" key="8">
    <source>
        <dbReference type="Proteomes" id="UP000030854"/>
    </source>
</evidence>
<gene>
    <name evidence="7" type="ORF">EV44_g0422</name>
</gene>
<feature type="transmembrane region" description="Helical" evidence="6">
    <location>
        <begin position="151"/>
        <end position="173"/>
    </location>
</feature>
<feature type="region of interest" description="Disordered" evidence="5">
    <location>
        <begin position="243"/>
        <end position="353"/>
    </location>
</feature>
<evidence type="ECO:0000256" key="1">
    <source>
        <dbReference type="ARBA" id="ARBA00004141"/>
    </source>
</evidence>
<dbReference type="AlphaFoldDB" id="A0A0B1P3T7"/>
<evidence type="ECO:0000256" key="2">
    <source>
        <dbReference type="ARBA" id="ARBA00022692"/>
    </source>
</evidence>
<keyword evidence="2 6" id="KW-0812">Transmembrane</keyword>
<comment type="subcellular location">
    <subcellularLocation>
        <location evidence="1">Membrane</location>
        <topology evidence="1">Multi-pass membrane protein</topology>
    </subcellularLocation>
</comment>
<dbReference type="PANTHER" id="PTHR28013">
    <property type="entry name" value="PROTEIN DCV1-RELATED"/>
    <property type="match status" value="1"/>
</dbReference>
<dbReference type="GO" id="GO:0005886">
    <property type="term" value="C:plasma membrane"/>
    <property type="evidence" value="ECO:0007669"/>
    <property type="project" value="InterPro"/>
</dbReference>
<feature type="compositionally biased region" description="Polar residues" evidence="5">
    <location>
        <begin position="293"/>
        <end position="325"/>
    </location>
</feature>
<dbReference type="InterPro" id="IPR009571">
    <property type="entry name" value="SUR7/Rim9-like_fungi"/>
</dbReference>
<dbReference type="GO" id="GO:0032153">
    <property type="term" value="C:cell division site"/>
    <property type="evidence" value="ECO:0007669"/>
    <property type="project" value="TreeGrafter"/>
</dbReference>
<dbReference type="EMBL" id="JNVN01002736">
    <property type="protein sequence ID" value="KHJ31611.1"/>
    <property type="molecule type" value="Genomic_DNA"/>
</dbReference>
<name>A0A0B1P3T7_UNCNE</name>
<dbReference type="HOGENOM" id="CLU_016694_1_0_1"/>
<feature type="transmembrane region" description="Helical" evidence="6">
    <location>
        <begin position="84"/>
        <end position="107"/>
    </location>
</feature>
<reference evidence="7 8" key="1">
    <citation type="journal article" date="2014" name="BMC Genomics">
        <title>Adaptive genomic structural variation in the grape powdery mildew pathogen, Erysiphe necator.</title>
        <authorList>
            <person name="Jones L."/>
            <person name="Riaz S."/>
            <person name="Morales-Cruz A."/>
            <person name="Amrine K.C."/>
            <person name="McGuire B."/>
            <person name="Gubler W.D."/>
            <person name="Walker M.A."/>
            <person name="Cantu D."/>
        </authorList>
    </citation>
    <scope>NUCLEOTIDE SEQUENCE [LARGE SCALE GENOMIC DNA]</scope>
    <source>
        <strain evidence="8">c</strain>
    </source>
</reference>
<dbReference type="Pfam" id="PF06687">
    <property type="entry name" value="SUR7"/>
    <property type="match status" value="1"/>
</dbReference>
<evidence type="ECO:0000256" key="5">
    <source>
        <dbReference type="SAM" id="MobiDB-lite"/>
    </source>
</evidence>
<dbReference type="InterPro" id="IPR051380">
    <property type="entry name" value="pH-response_reg_palI/RIM9"/>
</dbReference>
<accession>A0A0B1P3T7</accession>
<organism evidence="7 8">
    <name type="scientific">Uncinula necator</name>
    <name type="common">Grape powdery mildew</name>
    <dbReference type="NCBI Taxonomy" id="52586"/>
    <lineage>
        <taxon>Eukaryota</taxon>
        <taxon>Fungi</taxon>
        <taxon>Dikarya</taxon>
        <taxon>Ascomycota</taxon>
        <taxon>Pezizomycotina</taxon>
        <taxon>Leotiomycetes</taxon>
        <taxon>Erysiphales</taxon>
        <taxon>Erysiphaceae</taxon>
        <taxon>Erysiphe</taxon>
    </lineage>
</organism>
<keyword evidence="8" id="KW-1185">Reference proteome</keyword>
<protein>
    <submittedName>
        <fullName evidence="7">Putative ph-response regulator protein pali rim9</fullName>
    </submittedName>
</protein>
<dbReference type="STRING" id="52586.A0A0B1P3T7"/>
<evidence type="ECO:0000256" key="4">
    <source>
        <dbReference type="ARBA" id="ARBA00023136"/>
    </source>
</evidence>
<comment type="caution">
    <text evidence="7">The sequence shown here is derived from an EMBL/GenBank/DDBJ whole genome shotgun (WGS) entry which is preliminary data.</text>
</comment>
<dbReference type="GO" id="GO:0035838">
    <property type="term" value="C:growing cell tip"/>
    <property type="evidence" value="ECO:0007669"/>
    <property type="project" value="TreeGrafter"/>
</dbReference>
<evidence type="ECO:0000313" key="7">
    <source>
        <dbReference type="EMBL" id="KHJ31611.1"/>
    </source>
</evidence>
<evidence type="ECO:0000256" key="3">
    <source>
        <dbReference type="ARBA" id="ARBA00022989"/>
    </source>
</evidence>
<evidence type="ECO:0000256" key="6">
    <source>
        <dbReference type="SAM" id="Phobius"/>
    </source>
</evidence>
<keyword evidence="4 6" id="KW-0472">Membrane</keyword>
<dbReference type="PANTHER" id="PTHR28013:SF3">
    <property type="entry name" value="PROTEIN DCV1-RELATED"/>
    <property type="match status" value="1"/>
</dbReference>
<feature type="transmembrane region" description="Helical" evidence="6">
    <location>
        <begin position="119"/>
        <end position="145"/>
    </location>
</feature>